<keyword evidence="3" id="KW-1003">Cell membrane</keyword>
<feature type="transmembrane region" description="Helical" evidence="7">
    <location>
        <begin position="285"/>
        <end position="308"/>
    </location>
</feature>
<evidence type="ECO:0000256" key="5">
    <source>
        <dbReference type="ARBA" id="ARBA00022989"/>
    </source>
</evidence>
<feature type="transmembrane region" description="Helical" evidence="7">
    <location>
        <begin position="348"/>
        <end position="367"/>
    </location>
</feature>
<keyword evidence="10" id="KW-1185">Reference proteome</keyword>
<keyword evidence="2 7" id="KW-0813">Transport</keyword>
<dbReference type="FunFam" id="1.10.3720.10:FF:000001">
    <property type="entry name" value="Glycine betaine ABC transporter, permease"/>
    <property type="match status" value="1"/>
</dbReference>
<organism evidence="9 10">
    <name type="scientific">Pseudooceanicola algae</name>
    <dbReference type="NCBI Taxonomy" id="1537215"/>
    <lineage>
        <taxon>Bacteria</taxon>
        <taxon>Pseudomonadati</taxon>
        <taxon>Pseudomonadota</taxon>
        <taxon>Alphaproteobacteria</taxon>
        <taxon>Rhodobacterales</taxon>
        <taxon>Paracoccaceae</taxon>
        <taxon>Pseudooceanicola</taxon>
    </lineage>
</organism>
<dbReference type="EMBL" id="CP060436">
    <property type="protein sequence ID" value="QPM92000.1"/>
    <property type="molecule type" value="Genomic_DNA"/>
</dbReference>
<feature type="transmembrane region" description="Helical" evidence="7">
    <location>
        <begin position="638"/>
        <end position="664"/>
    </location>
</feature>
<evidence type="ECO:0000313" key="9">
    <source>
        <dbReference type="EMBL" id="QPM92000.1"/>
    </source>
</evidence>
<feature type="domain" description="ABC transmembrane type-1" evidence="8">
    <location>
        <begin position="489"/>
        <end position="668"/>
    </location>
</feature>
<reference evidence="9 10" key="1">
    <citation type="submission" date="2020-08" db="EMBL/GenBank/DDBJ databases">
        <title>Genome sequence of Rhodobacteraceae bacterium Lw-13e.</title>
        <authorList>
            <person name="Poehlein A."/>
            <person name="Wolter L."/>
            <person name="Daniel R."/>
            <person name="Brinkhoff T."/>
        </authorList>
    </citation>
    <scope>NUCLEOTIDE SEQUENCE [LARGE SCALE GENOMIC DNA]</scope>
    <source>
        <strain evidence="9 10">Lw-13e</strain>
    </source>
</reference>
<proteinExistence type="inferred from homology"/>
<dbReference type="GO" id="GO:0015226">
    <property type="term" value="F:carnitine transmembrane transporter activity"/>
    <property type="evidence" value="ECO:0007669"/>
    <property type="project" value="TreeGrafter"/>
</dbReference>
<evidence type="ECO:0000256" key="2">
    <source>
        <dbReference type="ARBA" id="ARBA00022448"/>
    </source>
</evidence>
<dbReference type="InterPro" id="IPR000515">
    <property type="entry name" value="MetI-like"/>
</dbReference>
<feature type="transmembrane region" description="Helical" evidence="7">
    <location>
        <begin position="467"/>
        <end position="486"/>
    </location>
</feature>
<feature type="transmembrane region" description="Helical" evidence="7">
    <location>
        <begin position="320"/>
        <end position="339"/>
    </location>
</feature>
<evidence type="ECO:0000259" key="8">
    <source>
        <dbReference type="PROSITE" id="PS50928"/>
    </source>
</evidence>
<evidence type="ECO:0000256" key="3">
    <source>
        <dbReference type="ARBA" id="ARBA00022475"/>
    </source>
</evidence>
<dbReference type="PROSITE" id="PS51257">
    <property type="entry name" value="PROKAR_LIPOPROTEIN"/>
    <property type="match status" value="1"/>
</dbReference>
<name>A0A418SJ07_9RHOB</name>
<feature type="transmembrane region" description="Helical" evidence="7">
    <location>
        <begin position="73"/>
        <end position="95"/>
    </location>
</feature>
<dbReference type="Pfam" id="PF00528">
    <property type="entry name" value="BPD_transp_1"/>
    <property type="match status" value="2"/>
</dbReference>
<comment type="similarity">
    <text evidence="7">Belongs to the binding-protein-dependent transport system permease family.</text>
</comment>
<evidence type="ECO:0000313" key="10">
    <source>
        <dbReference type="Proteomes" id="UP000283786"/>
    </source>
</evidence>
<feature type="domain" description="ABC transmembrane type-1" evidence="8">
    <location>
        <begin position="122"/>
        <end position="302"/>
    </location>
</feature>
<evidence type="ECO:0000256" key="1">
    <source>
        <dbReference type="ARBA" id="ARBA00004651"/>
    </source>
</evidence>
<dbReference type="PANTHER" id="PTHR47737">
    <property type="entry name" value="GLYCINE BETAINE/PROLINE BETAINE TRANSPORT SYSTEM PERMEASE PROTEIN PROW"/>
    <property type="match status" value="1"/>
</dbReference>
<dbReference type="Proteomes" id="UP000283786">
    <property type="component" value="Chromosome"/>
</dbReference>
<dbReference type="GO" id="GO:0031460">
    <property type="term" value="P:glycine betaine transport"/>
    <property type="evidence" value="ECO:0007669"/>
    <property type="project" value="TreeGrafter"/>
</dbReference>
<dbReference type="AlphaFoldDB" id="A0A418SJ07"/>
<accession>A0A418SJ07</accession>
<dbReference type="CDD" id="cd06261">
    <property type="entry name" value="TM_PBP2"/>
    <property type="match status" value="2"/>
</dbReference>
<feature type="transmembrane region" description="Helical" evidence="7">
    <location>
        <begin position="615"/>
        <end position="632"/>
    </location>
</feature>
<keyword evidence="4 7" id="KW-0812">Transmembrane</keyword>
<dbReference type="RefSeq" id="WP_196222734.1">
    <property type="nucleotide sequence ID" value="NZ_CP060436.1"/>
</dbReference>
<feature type="transmembrane region" description="Helical" evidence="7">
    <location>
        <begin position="379"/>
        <end position="400"/>
    </location>
</feature>
<feature type="transmembrane region" description="Helical" evidence="7">
    <location>
        <begin position="251"/>
        <end position="273"/>
    </location>
</feature>
<feature type="transmembrane region" description="Helical" evidence="7">
    <location>
        <begin position="126"/>
        <end position="151"/>
    </location>
</feature>
<keyword evidence="6 7" id="KW-0472">Membrane</keyword>
<dbReference type="SUPFAM" id="SSF161098">
    <property type="entry name" value="MetI-like"/>
    <property type="match status" value="2"/>
</dbReference>
<keyword evidence="5 7" id="KW-1133">Transmembrane helix</keyword>
<dbReference type="GO" id="GO:0005275">
    <property type="term" value="F:amine transmembrane transporter activity"/>
    <property type="evidence" value="ECO:0007669"/>
    <property type="project" value="TreeGrafter"/>
</dbReference>
<evidence type="ECO:0000256" key="7">
    <source>
        <dbReference type="RuleBase" id="RU363032"/>
    </source>
</evidence>
<gene>
    <name evidence="9" type="ORF">PSAL_032630</name>
</gene>
<dbReference type="PROSITE" id="PS50928">
    <property type="entry name" value="ABC_TM1"/>
    <property type="match status" value="2"/>
</dbReference>
<dbReference type="InterPro" id="IPR035906">
    <property type="entry name" value="MetI-like_sf"/>
</dbReference>
<feature type="transmembrane region" description="Helical" evidence="7">
    <location>
        <begin position="172"/>
        <end position="196"/>
    </location>
</feature>
<protein>
    <recommendedName>
        <fullName evidence="8">ABC transmembrane type-1 domain-containing protein</fullName>
    </recommendedName>
</protein>
<dbReference type="GO" id="GO:0015871">
    <property type="term" value="P:choline transport"/>
    <property type="evidence" value="ECO:0007669"/>
    <property type="project" value="TreeGrafter"/>
</dbReference>
<comment type="subcellular location">
    <subcellularLocation>
        <location evidence="1 7">Cell membrane</location>
        <topology evidence="1 7">Multi-pass membrane protein</topology>
    </subcellularLocation>
</comment>
<sequence length="671" mass="71682">MTRLARLSLWGAAFVACFLLVLAAPHLPWVSAFPQSWQLPLADWLNLILDPAFETLQPLGRGLATLIAVPLRWLRQVLLFVPWPFFTLVLFLLALRTAGRGLAFFGVAMQLYIVTVGYWPQAMNTFAIVLLSLPPAILIGFALGVAGHLWARIEGVLTVILDLMQTFPAFAYLIPLLIVFGFGPSAGMIASVIFAIPPMARNTIVGLHGVPPVILEAGRMNGATPAQLFWTAKLPAARRQLLVGVNQTTMASLSMVIIVAIIGGFNDIGWEVLSAMRSAELGRSLLSGVVIVAMAIVLDRITGALATGSPRGVVLAPDRWLVPVMIAIVAAGALVRIAFPSLDILPRGFGFAAAKTLDAWLLVFVGWSDPFFSALRNGLNYGIILPMRIGVIASASPMVWGFTAPPWFIPAIGITVLALAGIVARRQLGLALLVLFTGLVLYSGLARFPWPCIVIIALLAASLQRGAGLAATVLGALALILLSGMWQPFVQSLYLTGIAVMLCILIGGAIGVAAAENDMISKIVRPIADALQTLPQFVFLIPALMLFRVGEFTALIAIMVYAVVPPIRYVEHGLRGVPPHLVEAARQMGVTRWQMLTDVKIPLAGPAIRLGVNQTIMYAISMLVIAALVGTRDLGQQVYIALGNANAGLGLVSGLSIALLAMIADRMLRRN</sequence>
<feature type="transmembrane region" description="Helical" evidence="7">
    <location>
        <begin position="430"/>
        <end position="460"/>
    </location>
</feature>
<dbReference type="KEGG" id="palw:PSAL_032630"/>
<evidence type="ECO:0000256" key="4">
    <source>
        <dbReference type="ARBA" id="ARBA00022692"/>
    </source>
</evidence>
<dbReference type="Gene3D" id="1.10.3720.10">
    <property type="entry name" value="MetI-like"/>
    <property type="match status" value="2"/>
</dbReference>
<dbReference type="GO" id="GO:0043190">
    <property type="term" value="C:ATP-binding cassette (ABC) transporter complex"/>
    <property type="evidence" value="ECO:0007669"/>
    <property type="project" value="TreeGrafter"/>
</dbReference>
<evidence type="ECO:0000256" key="6">
    <source>
        <dbReference type="ARBA" id="ARBA00023136"/>
    </source>
</evidence>
<feature type="transmembrane region" description="Helical" evidence="7">
    <location>
        <begin position="102"/>
        <end position="120"/>
    </location>
</feature>
<feature type="transmembrane region" description="Helical" evidence="7">
    <location>
        <begin position="407"/>
        <end position="424"/>
    </location>
</feature>
<dbReference type="PANTHER" id="PTHR47737:SF1">
    <property type="entry name" value="GLYCINE BETAINE_PROLINE BETAINE TRANSPORT SYSTEM PERMEASE PROTEIN PROW"/>
    <property type="match status" value="1"/>
</dbReference>
<feature type="transmembrane region" description="Helical" evidence="7">
    <location>
        <begin position="492"/>
        <end position="515"/>
    </location>
</feature>